<keyword evidence="4 7" id="KW-0472">Membrane</keyword>
<dbReference type="STRING" id="1442369.A0A0D2I1J4"/>
<dbReference type="GO" id="GO:0016020">
    <property type="term" value="C:membrane"/>
    <property type="evidence" value="ECO:0007669"/>
    <property type="project" value="UniProtKB-SubCell"/>
</dbReference>
<feature type="transmembrane region" description="Helical" evidence="7">
    <location>
        <begin position="115"/>
        <end position="136"/>
    </location>
</feature>
<keyword evidence="10" id="KW-1185">Reference proteome</keyword>
<reference evidence="9 10" key="1">
    <citation type="submission" date="2015-01" db="EMBL/GenBank/DDBJ databases">
        <title>The Genome Sequence of Rhinocladiella mackenzie CBS 650.93.</title>
        <authorList>
            <consortium name="The Broad Institute Genomics Platform"/>
            <person name="Cuomo C."/>
            <person name="de Hoog S."/>
            <person name="Gorbushina A."/>
            <person name="Stielow B."/>
            <person name="Teixiera M."/>
            <person name="Abouelleil A."/>
            <person name="Chapman S.B."/>
            <person name="Priest M."/>
            <person name="Young S.K."/>
            <person name="Wortman J."/>
            <person name="Nusbaum C."/>
            <person name="Birren B."/>
        </authorList>
    </citation>
    <scope>NUCLEOTIDE SEQUENCE [LARGE SCALE GENOMIC DNA]</scope>
    <source>
        <strain evidence="9 10">CBS 650.93</strain>
    </source>
</reference>
<evidence type="ECO:0000259" key="8">
    <source>
        <dbReference type="Pfam" id="PF20684"/>
    </source>
</evidence>
<dbReference type="AlphaFoldDB" id="A0A0D2I1J4"/>
<dbReference type="Proteomes" id="UP000053617">
    <property type="component" value="Unassembled WGS sequence"/>
</dbReference>
<comment type="subcellular location">
    <subcellularLocation>
        <location evidence="1">Membrane</location>
        <topology evidence="1">Multi-pass membrane protein</topology>
    </subcellularLocation>
</comment>
<evidence type="ECO:0000256" key="4">
    <source>
        <dbReference type="ARBA" id="ARBA00023136"/>
    </source>
</evidence>
<evidence type="ECO:0000256" key="5">
    <source>
        <dbReference type="ARBA" id="ARBA00038359"/>
    </source>
</evidence>
<gene>
    <name evidence="9" type="ORF">Z518_11011</name>
</gene>
<evidence type="ECO:0000313" key="10">
    <source>
        <dbReference type="Proteomes" id="UP000053617"/>
    </source>
</evidence>
<proteinExistence type="inferred from homology"/>
<evidence type="ECO:0000256" key="2">
    <source>
        <dbReference type="ARBA" id="ARBA00022692"/>
    </source>
</evidence>
<feature type="transmembrane region" description="Helical" evidence="7">
    <location>
        <begin position="198"/>
        <end position="217"/>
    </location>
</feature>
<feature type="compositionally biased region" description="Basic and acidic residues" evidence="6">
    <location>
        <begin position="361"/>
        <end position="372"/>
    </location>
</feature>
<feature type="region of interest" description="Disordered" evidence="6">
    <location>
        <begin position="357"/>
        <end position="390"/>
    </location>
</feature>
<evidence type="ECO:0000313" key="9">
    <source>
        <dbReference type="EMBL" id="KIW99598.1"/>
    </source>
</evidence>
<keyword evidence="3 7" id="KW-1133">Transmembrane helix</keyword>
<comment type="similarity">
    <text evidence="5">Belongs to the SAT4 family.</text>
</comment>
<organism evidence="9 10">
    <name type="scientific">Rhinocladiella mackenziei CBS 650.93</name>
    <dbReference type="NCBI Taxonomy" id="1442369"/>
    <lineage>
        <taxon>Eukaryota</taxon>
        <taxon>Fungi</taxon>
        <taxon>Dikarya</taxon>
        <taxon>Ascomycota</taxon>
        <taxon>Pezizomycotina</taxon>
        <taxon>Eurotiomycetes</taxon>
        <taxon>Chaetothyriomycetidae</taxon>
        <taxon>Chaetothyriales</taxon>
        <taxon>Herpotrichiellaceae</taxon>
        <taxon>Rhinocladiella</taxon>
    </lineage>
</organism>
<evidence type="ECO:0000256" key="7">
    <source>
        <dbReference type="SAM" id="Phobius"/>
    </source>
</evidence>
<feature type="transmembrane region" description="Helical" evidence="7">
    <location>
        <begin position="237"/>
        <end position="257"/>
    </location>
</feature>
<dbReference type="GeneID" id="25299082"/>
<feature type="domain" description="Rhodopsin" evidence="8">
    <location>
        <begin position="29"/>
        <end position="263"/>
    </location>
</feature>
<dbReference type="InterPro" id="IPR049326">
    <property type="entry name" value="Rhodopsin_dom_fungi"/>
</dbReference>
<evidence type="ECO:0000256" key="3">
    <source>
        <dbReference type="ARBA" id="ARBA00022989"/>
    </source>
</evidence>
<sequence length="390" mass="43186">MARATDSQPVLLGITWAETFLGALFYTLRFINNWTLIHRFRWDFALASLTVIFLQLSVDAGMGRHISGLAPHEIVVSLKWAWVYQLLAIASSCIGKLAIVAFLAQIRGSHTGKPWFLWILSGLIIAVNVTVLGTILGQCRPAQKLWNDALPGSCDPGREVNQNYSYFQASFNSFSDAALALYPMTFLAKLQMKLRLKVALCILMGMGWIAAACSAIKTYELQRLTQTTDTTYALTPLLIWASTEAWIIVIVGCVPPIRPLIERLFQKLGIIKKTSVQASRPNGYGGFNIMDRSATEGMNHSQVQSRAYWGGKKEEQGWLELTTRKPGIGTINESKEVIVSDRDVLVTTDIVITEGYADGQNRTEGEGERKSQDTISEAVAGRNRDPARVV</sequence>
<dbReference type="HOGENOM" id="CLU_028200_3_7_1"/>
<evidence type="ECO:0000256" key="1">
    <source>
        <dbReference type="ARBA" id="ARBA00004141"/>
    </source>
</evidence>
<dbReference type="EMBL" id="KN847485">
    <property type="protein sequence ID" value="KIW99598.1"/>
    <property type="molecule type" value="Genomic_DNA"/>
</dbReference>
<dbReference type="InterPro" id="IPR052337">
    <property type="entry name" value="SAT4-like"/>
</dbReference>
<dbReference type="PANTHER" id="PTHR33048:SF165">
    <property type="entry name" value="INTEGRAL MEMBRANE PROTEIN"/>
    <property type="match status" value="1"/>
</dbReference>
<dbReference type="RefSeq" id="XP_013266735.1">
    <property type="nucleotide sequence ID" value="XM_013411281.1"/>
</dbReference>
<dbReference type="VEuPathDB" id="FungiDB:Z518_11011"/>
<dbReference type="OrthoDB" id="3934549at2759"/>
<dbReference type="Pfam" id="PF20684">
    <property type="entry name" value="Fung_rhodopsin"/>
    <property type="match status" value="1"/>
</dbReference>
<dbReference type="PANTHER" id="PTHR33048">
    <property type="entry name" value="PTH11-LIKE INTEGRAL MEMBRANE PROTEIN (AFU_ORTHOLOGUE AFUA_5G11245)"/>
    <property type="match status" value="1"/>
</dbReference>
<evidence type="ECO:0000256" key="6">
    <source>
        <dbReference type="SAM" id="MobiDB-lite"/>
    </source>
</evidence>
<accession>A0A0D2I1J4</accession>
<feature type="transmembrane region" description="Helical" evidence="7">
    <location>
        <begin position="12"/>
        <end position="32"/>
    </location>
</feature>
<feature type="transmembrane region" description="Helical" evidence="7">
    <location>
        <begin position="82"/>
        <end position="103"/>
    </location>
</feature>
<name>A0A0D2I1J4_9EURO</name>
<keyword evidence="2 7" id="KW-0812">Transmembrane</keyword>
<feature type="transmembrane region" description="Helical" evidence="7">
    <location>
        <begin position="44"/>
        <end position="62"/>
    </location>
</feature>
<protein>
    <recommendedName>
        <fullName evidence="8">Rhodopsin domain-containing protein</fullName>
    </recommendedName>
</protein>